<dbReference type="GO" id="GO:0005829">
    <property type="term" value="C:cytosol"/>
    <property type="evidence" value="ECO:0007669"/>
    <property type="project" value="TreeGrafter"/>
</dbReference>
<sequence length="361" mass="38455">MGDTAGAGDAASTGPLDLAEALDLLPKVELHCHVEGTMRPGTVLELARRHGLALPTENLDELYSYTSLNEFLSIFWLVQSTLGGRDDWARLGYESVVDAAAHGRVYAEMFFTPARHLDTGQRLADIVSGLADGIAAAEAETGARAMLIADIDRAFGPAPGLQMVTELGELRRSGSPGIERVLGVGMDSTELGVDPKSFTKAYRAAAGFGFRLTGHQGENSPASAIAEVIDVLGAERIDHGLSLVDDPELVRRFAAERIPLTVCPNSNIRIANAFPALAQHPYPAMRAAGLLATLNTDDPAMTDLDLGYEYASVAEAFDYTFDDMVTIALDGVDATWLADDAKHALRTRVTAEAAALATRMD</sequence>
<keyword evidence="5" id="KW-0862">Zinc</keyword>
<feature type="domain" description="Adenosine deaminase" evidence="6">
    <location>
        <begin position="26"/>
        <end position="350"/>
    </location>
</feature>
<comment type="cofactor">
    <cofactor evidence="1">
        <name>Zn(2+)</name>
        <dbReference type="ChEBI" id="CHEBI:29105"/>
    </cofactor>
</comment>
<dbReference type="Proteomes" id="UP000188929">
    <property type="component" value="Unassembled WGS sequence"/>
</dbReference>
<organism evidence="7 8">
    <name type="scientific">Pseudofrankia asymbiotica</name>
    <dbReference type="NCBI Taxonomy" id="1834516"/>
    <lineage>
        <taxon>Bacteria</taxon>
        <taxon>Bacillati</taxon>
        <taxon>Actinomycetota</taxon>
        <taxon>Actinomycetes</taxon>
        <taxon>Frankiales</taxon>
        <taxon>Frankiaceae</taxon>
        <taxon>Pseudofrankia</taxon>
    </lineage>
</organism>
<evidence type="ECO:0000259" key="6">
    <source>
        <dbReference type="Pfam" id="PF00962"/>
    </source>
</evidence>
<evidence type="ECO:0000256" key="5">
    <source>
        <dbReference type="ARBA" id="ARBA00022833"/>
    </source>
</evidence>
<proteinExistence type="inferred from homology"/>
<dbReference type="InterPro" id="IPR001365">
    <property type="entry name" value="A_deaminase_dom"/>
</dbReference>
<accession>A0A1V2IAA9</accession>
<evidence type="ECO:0000313" key="7">
    <source>
        <dbReference type="EMBL" id="ONH29816.1"/>
    </source>
</evidence>
<evidence type="ECO:0000256" key="1">
    <source>
        <dbReference type="ARBA" id="ARBA00001947"/>
    </source>
</evidence>
<protein>
    <submittedName>
        <fullName evidence="7">Adenosine deaminase</fullName>
    </submittedName>
</protein>
<keyword evidence="3" id="KW-0479">Metal-binding</keyword>
<dbReference type="EMBL" id="MOMC01000031">
    <property type="protein sequence ID" value="ONH29816.1"/>
    <property type="molecule type" value="Genomic_DNA"/>
</dbReference>
<dbReference type="AlphaFoldDB" id="A0A1V2IAA9"/>
<dbReference type="STRING" id="1834516.BL253_16225"/>
<dbReference type="InterPro" id="IPR032466">
    <property type="entry name" value="Metal_Hydrolase"/>
</dbReference>
<evidence type="ECO:0000256" key="3">
    <source>
        <dbReference type="ARBA" id="ARBA00022723"/>
    </source>
</evidence>
<dbReference type="SUPFAM" id="SSF51556">
    <property type="entry name" value="Metallo-dependent hydrolases"/>
    <property type="match status" value="1"/>
</dbReference>
<dbReference type="NCBIfam" id="TIGR01430">
    <property type="entry name" value="aden_deam"/>
    <property type="match status" value="1"/>
</dbReference>
<evidence type="ECO:0000256" key="4">
    <source>
        <dbReference type="ARBA" id="ARBA00022801"/>
    </source>
</evidence>
<dbReference type="PANTHER" id="PTHR43114:SF6">
    <property type="entry name" value="ADENINE DEAMINASE"/>
    <property type="match status" value="1"/>
</dbReference>
<dbReference type="InterPro" id="IPR006330">
    <property type="entry name" value="Ado/ade_deaminase"/>
</dbReference>
<dbReference type="GO" id="GO:0043103">
    <property type="term" value="P:hypoxanthine salvage"/>
    <property type="evidence" value="ECO:0007669"/>
    <property type="project" value="TreeGrafter"/>
</dbReference>
<name>A0A1V2IAA9_9ACTN</name>
<dbReference type="OrthoDB" id="9779574at2"/>
<comment type="similarity">
    <text evidence="2">Belongs to the metallo-dependent hydrolases superfamily. Adenosine and AMP deaminases family.</text>
</comment>
<evidence type="ECO:0000256" key="2">
    <source>
        <dbReference type="ARBA" id="ARBA00006676"/>
    </source>
</evidence>
<dbReference type="PANTHER" id="PTHR43114">
    <property type="entry name" value="ADENINE DEAMINASE"/>
    <property type="match status" value="1"/>
</dbReference>
<dbReference type="RefSeq" id="WP_076817924.1">
    <property type="nucleotide sequence ID" value="NZ_MOMC01000031.1"/>
</dbReference>
<comment type="caution">
    <text evidence="7">The sequence shown here is derived from an EMBL/GenBank/DDBJ whole genome shotgun (WGS) entry which is preliminary data.</text>
</comment>
<dbReference type="Gene3D" id="3.20.20.140">
    <property type="entry name" value="Metal-dependent hydrolases"/>
    <property type="match status" value="1"/>
</dbReference>
<gene>
    <name evidence="7" type="ORF">BL253_16225</name>
</gene>
<dbReference type="Pfam" id="PF00962">
    <property type="entry name" value="A_deaminase"/>
    <property type="match status" value="1"/>
</dbReference>
<dbReference type="GO" id="GO:0046872">
    <property type="term" value="F:metal ion binding"/>
    <property type="evidence" value="ECO:0007669"/>
    <property type="project" value="UniProtKB-KW"/>
</dbReference>
<evidence type="ECO:0000313" key="8">
    <source>
        <dbReference type="Proteomes" id="UP000188929"/>
    </source>
</evidence>
<dbReference type="GO" id="GO:0000034">
    <property type="term" value="F:adenine deaminase activity"/>
    <property type="evidence" value="ECO:0007669"/>
    <property type="project" value="TreeGrafter"/>
</dbReference>
<keyword evidence="4" id="KW-0378">Hydrolase</keyword>
<reference evidence="8" key="1">
    <citation type="submission" date="2016-10" db="EMBL/GenBank/DDBJ databases">
        <title>Frankia sp. NRRL B-16386 Genome sequencing.</title>
        <authorList>
            <person name="Ghodhbane-Gtari F."/>
            <person name="Swanson E."/>
            <person name="Gueddou A."/>
            <person name="Hezbri K."/>
            <person name="Ktari K."/>
            <person name="Nouioui I."/>
            <person name="Morris K."/>
            <person name="Simpson S."/>
            <person name="Abebe-Akele F."/>
            <person name="Thomas K."/>
            <person name="Gtari M."/>
            <person name="Tisa L.S."/>
        </authorList>
    </citation>
    <scope>NUCLEOTIDE SEQUENCE [LARGE SCALE GENOMIC DNA]</scope>
    <source>
        <strain evidence="8">NRRL B-16386</strain>
    </source>
</reference>
<dbReference type="GO" id="GO:0006146">
    <property type="term" value="P:adenine catabolic process"/>
    <property type="evidence" value="ECO:0007669"/>
    <property type="project" value="TreeGrafter"/>
</dbReference>
<keyword evidence="8" id="KW-1185">Reference proteome</keyword>